<evidence type="ECO:0000256" key="7">
    <source>
        <dbReference type="SAM" id="MobiDB-lite"/>
    </source>
</evidence>
<dbReference type="PROSITE" id="PS51192">
    <property type="entry name" value="HELICASE_ATP_BIND_1"/>
    <property type="match status" value="1"/>
</dbReference>
<dbReference type="InterPro" id="IPR038718">
    <property type="entry name" value="SNF2-like_sf"/>
</dbReference>
<reference evidence="10 11" key="1">
    <citation type="journal article" date="2004" name="Nature">
        <title>Genome sequence of the ultrasmall unicellular red alga Cyanidioschyzon merolae 10D.</title>
        <authorList>
            <person name="Matsuzaki M."/>
            <person name="Misumi O."/>
            <person name="Shin-i T."/>
            <person name="Maruyama S."/>
            <person name="Takahara M."/>
            <person name="Miyagishima S."/>
            <person name="Mori T."/>
            <person name="Nishida K."/>
            <person name="Yagisawa F."/>
            <person name="Nishida K."/>
            <person name="Yoshida Y."/>
            <person name="Nishimura Y."/>
            <person name="Nakao S."/>
            <person name="Kobayashi T."/>
            <person name="Momoyama Y."/>
            <person name="Higashiyama T."/>
            <person name="Minoda A."/>
            <person name="Sano M."/>
            <person name="Nomoto H."/>
            <person name="Oishi K."/>
            <person name="Hayashi H."/>
            <person name="Ohta F."/>
            <person name="Nishizaka S."/>
            <person name="Haga S."/>
            <person name="Miura S."/>
            <person name="Morishita T."/>
            <person name="Kabeya Y."/>
            <person name="Terasawa K."/>
            <person name="Suzuki Y."/>
            <person name="Ishii Y."/>
            <person name="Asakawa S."/>
            <person name="Takano H."/>
            <person name="Ohta N."/>
            <person name="Kuroiwa H."/>
            <person name="Tanaka K."/>
            <person name="Shimizu N."/>
            <person name="Sugano S."/>
            <person name="Sato N."/>
            <person name="Nozaki H."/>
            <person name="Ogasawara N."/>
            <person name="Kohara Y."/>
            <person name="Kuroiwa T."/>
        </authorList>
    </citation>
    <scope>NUCLEOTIDE SEQUENCE [LARGE SCALE GENOMIC DNA]</scope>
    <source>
        <strain evidence="10 11">10D</strain>
    </source>
</reference>
<dbReference type="GO" id="GO:0005524">
    <property type="term" value="F:ATP binding"/>
    <property type="evidence" value="ECO:0007669"/>
    <property type="project" value="InterPro"/>
</dbReference>
<dbReference type="Gene3D" id="3.40.50.300">
    <property type="entry name" value="P-loop containing nucleotide triphosphate hydrolases"/>
    <property type="match status" value="1"/>
</dbReference>
<sequence>MRTKQARPRRRPYTNEGVVQTETTQVAPRRLEAKRPRSLAPAQACTETWLDIEPAAAADSNWFAVGMLDGLGQHQVETFTDSAVLHLRASENVPALSGSQTCWSLRFVSTGCAGADCKPPMRARKRKAPDDAEQPEAVSLGPVPAALVESVTRLCQRKILTLAPIPEPIPSFLVLVHRERCLAASLRQEVLRRDLHQVLSWWHPQVALAEARLQPTAAYAPANVGWCFRSARGVVNVQVAPRAADERSLWGEAPWVYEAMRRLPSDVDAVPEASPGAPHGAASRPLVSPEVPGLRPRLRPYQCRAVTWMLERERHGIAWESLAPVCIPDTRGGGEYAPLLFHALESVATAASTSGIDTIPEHLVYGGMLCDEMGLGKTVELLACILLERAQRPVAGNASGQSDDHIPEDGCVRQSKRVCCECGRFQNKPLVHALIVGRARKRYFCEDCAELLHSDTPLPSKSTLIVCPSIILRQWESEIRKHVEDASLDVVVYQGLHRETYQRLRRLRRADVVLTTYDALRADVNRAHENILRPRSLRYEKRYRVAPTPLTRIEWERVCLDEAQMIRGGVAAAAAMALQLHAHKRWCITGTPVRRSVDDLESLVRFLRFEPFCEPEIWRKWLIRPCERNGSGASLRLAQLIRALAWRSQKADVWMELNLPPQFEIMQNLSLGPVERHYYNRQHETCVSFVQHLLNARVAKYLEEPGSLLKSASRRGYGLVRSVLHHLKVLRQACCHPRLAPGGFGGSSTGTGLEANMMTMDQVLDVLIQRARLECEEAQRSLVASLNGLAAIAWLRGQPADAVRLYRAVLQRAQEPKQANFVEIDPLQRYHVLVNLAQVLEKHPAERLDFGVTLRDDCLRSDADALREAYLRERREQVQNARRQLQRLSSELERCAHAAPVRLWWMTALDAIERADCGQWLLDRLEEDGIVRQLLGGTQTLSLKALRYALVRSFDALEQSRRTLLDRLLSLPGNGDAEPSEAEVRASGTCRQCREDMLGEPCRHCESEDLFDAYERCLFAVRTRLVNASKAPDATTGDRLRRAAAVITEGDGGVRLASELERALRFIAAALRRLDADADTGVLGESAAKEWERFALLKKEFTHAHVYFRAQKDYLGALDELIMAATRITLRAPGEQVSESERRYRILEAEIESTALALELDRRLAEEQSDRKKGQLVYLQRLKSSCVEDLAAKRQEPCPICYRQLGSELVLLPCGHCFCIECTSSYLEARVYRQHSRSLPCPLCREVCNTREVSFIQTGAASSQSAMAPIKGSFGAKIEAVVRDLLFIQEYATRQVAERGPVPDATHRCVVFSLWSELLQILSAALERNNIPHVIGDVEAFRGRREPMCALLLPIRIGANGLNLVEARHVFLLEPLLDPAAELQAIGRVHRIGQTCCTYVHRYVVQGTVEEQVQAISASHVWQQQQQQQQHQSTGQCRARPPADMLDTHALTLADLRSMFEPAGR</sequence>
<evidence type="ECO:0000256" key="5">
    <source>
        <dbReference type="PROSITE-ProRule" id="PRU00175"/>
    </source>
</evidence>
<keyword evidence="11" id="KW-1185">Reference proteome</keyword>
<protein>
    <submittedName>
        <fullName evidence="10">Helicase-like protein</fullName>
    </submittedName>
</protein>
<dbReference type="RefSeq" id="XP_005536901.1">
    <property type="nucleotide sequence ID" value="XM_005536844.1"/>
</dbReference>
<name>M1V5L2_CYAM1</name>
<dbReference type="SMART" id="SM00487">
    <property type="entry name" value="DEXDc"/>
    <property type="match status" value="1"/>
</dbReference>
<dbReference type="InterPro" id="IPR013083">
    <property type="entry name" value="Znf_RING/FYVE/PHD"/>
</dbReference>
<dbReference type="PANTHER" id="PTHR45865">
    <property type="entry name" value="E3 UBIQUITIN-PROTEIN LIGASE SHPRH FAMILY MEMBER"/>
    <property type="match status" value="1"/>
</dbReference>
<dbReference type="GO" id="GO:0016787">
    <property type="term" value="F:hydrolase activity"/>
    <property type="evidence" value="ECO:0007669"/>
    <property type="project" value="UniProtKB-KW"/>
</dbReference>
<evidence type="ECO:0000256" key="3">
    <source>
        <dbReference type="ARBA" id="ARBA00022801"/>
    </source>
</evidence>
<keyword evidence="6" id="KW-0175">Coiled coil</keyword>
<keyword evidence="4" id="KW-0862">Zinc</keyword>
<dbReference type="Gene3D" id="3.40.50.10810">
    <property type="entry name" value="Tandem AAA-ATPase domain"/>
    <property type="match status" value="1"/>
</dbReference>
<evidence type="ECO:0000259" key="9">
    <source>
        <dbReference type="PROSITE" id="PS51192"/>
    </source>
</evidence>
<dbReference type="PANTHER" id="PTHR45865:SF1">
    <property type="entry name" value="E3 UBIQUITIN-PROTEIN LIGASE SHPRH"/>
    <property type="match status" value="1"/>
</dbReference>
<accession>M1V5L2</accession>
<dbReference type="SMART" id="SM00184">
    <property type="entry name" value="RING"/>
    <property type="match status" value="1"/>
</dbReference>
<dbReference type="InterPro" id="IPR052583">
    <property type="entry name" value="ATP-helicase/E3_Ub-Ligase"/>
</dbReference>
<evidence type="ECO:0000259" key="8">
    <source>
        <dbReference type="PROSITE" id="PS50089"/>
    </source>
</evidence>
<dbReference type="InterPro" id="IPR049730">
    <property type="entry name" value="SNF2/RAD54-like_C"/>
</dbReference>
<dbReference type="InterPro" id="IPR001650">
    <property type="entry name" value="Helicase_C-like"/>
</dbReference>
<evidence type="ECO:0000256" key="1">
    <source>
        <dbReference type="ARBA" id="ARBA00022723"/>
    </source>
</evidence>
<feature type="domain" description="RING-type" evidence="8">
    <location>
        <begin position="1198"/>
        <end position="1245"/>
    </location>
</feature>
<dbReference type="OrthoDB" id="423559at2759"/>
<feature type="coiled-coil region" evidence="6">
    <location>
        <begin position="871"/>
        <end position="898"/>
    </location>
</feature>
<dbReference type="Pfam" id="PF00097">
    <property type="entry name" value="zf-C3HC4"/>
    <property type="match status" value="1"/>
</dbReference>
<evidence type="ECO:0000313" key="11">
    <source>
        <dbReference type="Proteomes" id="UP000007014"/>
    </source>
</evidence>
<dbReference type="PROSITE" id="PS50089">
    <property type="entry name" value="ZF_RING_2"/>
    <property type="match status" value="1"/>
</dbReference>
<dbReference type="CDD" id="cd18793">
    <property type="entry name" value="SF2_C_SNF"/>
    <property type="match status" value="1"/>
</dbReference>
<dbReference type="SUPFAM" id="SSF52540">
    <property type="entry name" value="P-loop containing nucleoside triphosphate hydrolases"/>
    <property type="match status" value="2"/>
</dbReference>
<feature type="compositionally biased region" description="Basic residues" evidence="7">
    <location>
        <begin position="1"/>
        <end position="12"/>
    </location>
</feature>
<dbReference type="InterPro" id="IPR000330">
    <property type="entry name" value="SNF2_N"/>
</dbReference>
<dbReference type="Gene3D" id="3.30.40.10">
    <property type="entry name" value="Zinc/RING finger domain, C3HC4 (zinc finger)"/>
    <property type="match status" value="1"/>
</dbReference>
<dbReference type="InterPro" id="IPR048686">
    <property type="entry name" value="SHPRH_helical_1st"/>
</dbReference>
<evidence type="ECO:0000313" key="10">
    <source>
        <dbReference type="EMBL" id="BAM80865.1"/>
    </source>
</evidence>
<keyword evidence="3" id="KW-0378">Hydrolase</keyword>
<reference evidence="10 11" key="2">
    <citation type="journal article" date="2007" name="BMC Biol.">
        <title>A 100%-complete sequence reveals unusually simple genomic features in the hot-spring red alga Cyanidioschyzon merolae.</title>
        <authorList>
            <person name="Nozaki H."/>
            <person name="Takano H."/>
            <person name="Misumi O."/>
            <person name="Terasawa K."/>
            <person name="Matsuzaki M."/>
            <person name="Maruyama S."/>
            <person name="Nishida K."/>
            <person name="Yagisawa F."/>
            <person name="Yoshida Y."/>
            <person name="Fujiwara T."/>
            <person name="Takio S."/>
            <person name="Tamura K."/>
            <person name="Chung S.J."/>
            <person name="Nakamura S."/>
            <person name="Kuroiwa H."/>
            <person name="Tanaka K."/>
            <person name="Sato N."/>
            <person name="Kuroiwa T."/>
        </authorList>
    </citation>
    <scope>NUCLEOTIDE SEQUENCE [LARGE SCALE GENOMIC DNA]</scope>
    <source>
        <strain evidence="10 11">10D</strain>
    </source>
</reference>
<proteinExistence type="predicted"/>
<dbReference type="Gramene" id="CML287CT">
    <property type="protein sequence ID" value="CML287CT"/>
    <property type="gene ID" value="CML287C"/>
</dbReference>
<dbReference type="OMA" id="KAVFFCA"/>
<dbReference type="Pfam" id="PF00176">
    <property type="entry name" value="SNF2-rel_dom"/>
    <property type="match status" value="1"/>
</dbReference>
<evidence type="ECO:0000256" key="2">
    <source>
        <dbReference type="ARBA" id="ARBA00022771"/>
    </source>
</evidence>
<feature type="region of interest" description="Disordered" evidence="7">
    <location>
        <begin position="1"/>
        <end position="25"/>
    </location>
</feature>
<dbReference type="Pfam" id="PF21325">
    <property type="entry name" value="SHPRH_helical-1st"/>
    <property type="match status" value="1"/>
</dbReference>
<dbReference type="GeneID" id="16994712"/>
<dbReference type="eggNOG" id="KOG0298">
    <property type="taxonomic scope" value="Eukaryota"/>
</dbReference>
<keyword evidence="1" id="KW-0479">Metal-binding</keyword>
<dbReference type="SMART" id="SM00490">
    <property type="entry name" value="HELICc"/>
    <property type="match status" value="1"/>
</dbReference>
<dbReference type="KEGG" id="cme:CYME_CML287C"/>
<dbReference type="SUPFAM" id="SSF57850">
    <property type="entry name" value="RING/U-box"/>
    <property type="match status" value="1"/>
</dbReference>
<dbReference type="InterPro" id="IPR001841">
    <property type="entry name" value="Znf_RING"/>
</dbReference>
<feature type="region of interest" description="Disordered" evidence="7">
    <location>
        <begin position="268"/>
        <end position="287"/>
    </location>
</feature>
<organism evidence="10 11">
    <name type="scientific">Cyanidioschyzon merolae (strain NIES-3377 / 10D)</name>
    <name type="common">Unicellular red alga</name>
    <dbReference type="NCBI Taxonomy" id="280699"/>
    <lineage>
        <taxon>Eukaryota</taxon>
        <taxon>Rhodophyta</taxon>
        <taxon>Bangiophyceae</taxon>
        <taxon>Cyanidiales</taxon>
        <taxon>Cyanidiaceae</taxon>
        <taxon>Cyanidioschyzon</taxon>
    </lineage>
</organism>
<dbReference type="InterPro" id="IPR027417">
    <property type="entry name" value="P-loop_NTPase"/>
</dbReference>
<evidence type="ECO:0000256" key="6">
    <source>
        <dbReference type="SAM" id="Coils"/>
    </source>
</evidence>
<dbReference type="Proteomes" id="UP000007014">
    <property type="component" value="Chromosome 12"/>
</dbReference>
<dbReference type="InterPro" id="IPR014001">
    <property type="entry name" value="Helicase_ATP-bd"/>
</dbReference>
<dbReference type="EMBL" id="AP006494">
    <property type="protein sequence ID" value="BAM80865.1"/>
    <property type="molecule type" value="Genomic_DNA"/>
</dbReference>
<feature type="domain" description="Helicase ATP-binding" evidence="9">
    <location>
        <begin position="448"/>
        <end position="610"/>
    </location>
</feature>
<dbReference type="STRING" id="280699.M1V5L2"/>
<dbReference type="InterPro" id="IPR018957">
    <property type="entry name" value="Znf_C3HC4_RING-type"/>
</dbReference>
<dbReference type="Pfam" id="PF00271">
    <property type="entry name" value="Helicase_C"/>
    <property type="match status" value="1"/>
</dbReference>
<dbReference type="GO" id="GO:0008270">
    <property type="term" value="F:zinc ion binding"/>
    <property type="evidence" value="ECO:0007669"/>
    <property type="project" value="UniProtKB-KW"/>
</dbReference>
<dbReference type="HOGENOM" id="CLU_001726_1_1_1"/>
<gene>
    <name evidence="10" type="ORF">CYME_CML287C</name>
</gene>
<evidence type="ECO:0000256" key="4">
    <source>
        <dbReference type="ARBA" id="ARBA00022833"/>
    </source>
</evidence>
<keyword evidence="2 5" id="KW-0863">Zinc-finger</keyword>